<keyword evidence="3" id="KW-1185">Reference proteome</keyword>
<accession>A0A103E409</accession>
<sequence>MPAAVQPQISRGAWRESPRNERAAWRVPRRDATRRDAARTGGRRAARLPAPRLCARCVVGAMQEV</sequence>
<organism evidence="2 3">
    <name type="scientific">Burkholderia singularis</name>
    <dbReference type="NCBI Taxonomy" id="1503053"/>
    <lineage>
        <taxon>Bacteria</taxon>
        <taxon>Pseudomonadati</taxon>
        <taxon>Pseudomonadota</taxon>
        <taxon>Betaproteobacteria</taxon>
        <taxon>Burkholderiales</taxon>
        <taxon>Burkholderiaceae</taxon>
        <taxon>Burkholderia</taxon>
        <taxon>pseudomallei group</taxon>
    </lineage>
</organism>
<dbReference type="AlphaFoldDB" id="A0A103E409"/>
<protein>
    <submittedName>
        <fullName evidence="2">Uncharacterized protein</fullName>
    </submittedName>
</protein>
<gene>
    <name evidence="2" type="ORF">WS67_10425</name>
</gene>
<feature type="region of interest" description="Disordered" evidence="1">
    <location>
        <begin position="1"/>
        <end position="45"/>
    </location>
</feature>
<dbReference type="Proteomes" id="UP000062788">
    <property type="component" value="Unassembled WGS sequence"/>
</dbReference>
<evidence type="ECO:0000256" key="1">
    <source>
        <dbReference type="SAM" id="MobiDB-lite"/>
    </source>
</evidence>
<proteinExistence type="predicted"/>
<feature type="compositionally biased region" description="Basic and acidic residues" evidence="1">
    <location>
        <begin position="13"/>
        <end position="38"/>
    </location>
</feature>
<dbReference type="EMBL" id="LOWA01000024">
    <property type="protein sequence ID" value="KVE27973.1"/>
    <property type="molecule type" value="Genomic_DNA"/>
</dbReference>
<reference evidence="2 3" key="1">
    <citation type="submission" date="2015-11" db="EMBL/GenBank/DDBJ databases">
        <title>Expanding the genomic diversity of Burkholderia species for the development of highly accurate diagnostics.</title>
        <authorList>
            <person name="Sahl J."/>
            <person name="Keim P."/>
            <person name="Wagner D."/>
        </authorList>
    </citation>
    <scope>NUCLEOTIDE SEQUENCE [LARGE SCALE GENOMIC DNA]</scope>
    <source>
        <strain evidence="2 3">TSV85</strain>
    </source>
</reference>
<name>A0A103E409_9BURK</name>
<evidence type="ECO:0000313" key="2">
    <source>
        <dbReference type="EMBL" id="KVE27973.1"/>
    </source>
</evidence>
<comment type="caution">
    <text evidence="2">The sequence shown here is derived from an EMBL/GenBank/DDBJ whole genome shotgun (WGS) entry which is preliminary data.</text>
</comment>
<evidence type="ECO:0000313" key="3">
    <source>
        <dbReference type="Proteomes" id="UP000062788"/>
    </source>
</evidence>